<dbReference type="GO" id="GO:0008236">
    <property type="term" value="F:serine-type peptidase activity"/>
    <property type="evidence" value="ECO:0007669"/>
    <property type="project" value="InterPro"/>
</dbReference>
<dbReference type="InterPro" id="IPR029058">
    <property type="entry name" value="AB_hydrolase_fold"/>
</dbReference>
<sequence length="349" mass="40063">MAKRMKMKQKKMRKIGIASALGLVVLVVLGLYGASNYMLNYSLNYPKEERMTAEHWKNRMKNECPWMIGWMDSVYQHHCVKDTFVTMPSGYKAHAIYLYAPKTTEKTAVVVHGYQVRSEGMLHIAYLYNHDMGYNVLLPDLYGHGESEGDHIQMGWKDRWDVIRWSEIANEIFRVKGEERRVKNQSSLDDGKASLKADTRQVIHGISMGAATTMAVSGEKTPDYVKCFVEDCGYTSVWDEFSAQLKDQFGLPAFPLMNTTSALCQHRYGWSFAEAQQIEQVRKSTKPMLFIHGDKDAFVPYAMLHPLYEAKTKGRKAIFIAKGSVHAMAYRDHHEAYTRIVRDFVSKEE</sequence>
<dbReference type="InterPro" id="IPR052920">
    <property type="entry name" value="DNA-binding_regulatory"/>
</dbReference>
<evidence type="ECO:0000313" key="3">
    <source>
        <dbReference type="Proteomes" id="UP000405805"/>
    </source>
</evidence>
<reference evidence="3" key="1">
    <citation type="submission" date="2019-09" db="EMBL/GenBank/DDBJ databases">
        <title>Distinct polysaccharide growth profiles of human intestinal Prevotella copri isolates.</title>
        <authorList>
            <person name="Fehlner-Peach H."/>
            <person name="Magnabosco C."/>
            <person name="Raghavan V."/>
            <person name="Scher J.U."/>
            <person name="Tett A."/>
            <person name="Cox L.M."/>
            <person name="Gottsegen C."/>
            <person name="Watters A."/>
            <person name="Wiltshire- Gordon J.D."/>
            <person name="Segata N."/>
            <person name="Bonneau R."/>
            <person name="Littman D.R."/>
        </authorList>
    </citation>
    <scope>NUCLEOTIDE SEQUENCE [LARGE SCALE GENOMIC DNA]</scope>
    <source>
        <strain evidence="3">iA624</strain>
    </source>
</reference>
<dbReference type="EMBL" id="VZBP01000136">
    <property type="protein sequence ID" value="MQO10043.1"/>
    <property type="molecule type" value="Genomic_DNA"/>
</dbReference>
<dbReference type="SUPFAM" id="SSF53474">
    <property type="entry name" value="alpha/beta-Hydrolases"/>
    <property type="match status" value="1"/>
</dbReference>
<dbReference type="PANTHER" id="PTHR43358:SF4">
    <property type="entry name" value="ALPHA_BETA HYDROLASE FOLD-1 DOMAIN-CONTAINING PROTEIN"/>
    <property type="match status" value="1"/>
</dbReference>
<accession>A0AA91A435</accession>
<organism evidence="2 3">
    <name type="scientific">Segatella copri</name>
    <dbReference type="NCBI Taxonomy" id="165179"/>
    <lineage>
        <taxon>Bacteria</taxon>
        <taxon>Pseudomonadati</taxon>
        <taxon>Bacteroidota</taxon>
        <taxon>Bacteroidia</taxon>
        <taxon>Bacteroidales</taxon>
        <taxon>Prevotellaceae</taxon>
        <taxon>Segatella</taxon>
    </lineage>
</organism>
<dbReference type="InterPro" id="IPR001375">
    <property type="entry name" value="Peptidase_S9_cat"/>
</dbReference>
<proteinExistence type="predicted"/>
<dbReference type="Gene3D" id="3.40.50.1820">
    <property type="entry name" value="alpha/beta hydrolase"/>
    <property type="match status" value="2"/>
</dbReference>
<evidence type="ECO:0000313" key="2">
    <source>
        <dbReference type="EMBL" id="MQO10043.1"/>
    </source>
</evidence>
<feature type="domain" description="Peptidase S9 prolyl oligopeptidase catalytic" evidence="1">
    <location>
        <begin position="199"/>
        <end position="344"/>
    </location>
</feature>
<gene>
    <name evidence="2" type="ORF">F7D57_10070</name>
</gene>
<keyword evidence="2" id="KW-0378">Hydrolase</keyword>
<dbReference type="Pfam" id="PF00326">
    <property type="entry name" value="Peptidase_S9"/>
    <property type="match status" value="1"/>
</dbReference>
<dbReference type="PANTHER" id="PTHR43358">
    <property type="entry name" value="ALPHA/BETA-HYDROLASE"/>
    <property type="match status" value="1"/>
</dbReference>
<dbReference type="Proteomes" id="UP000405805">
    <property type="component" value="Unassembled WGS sequence"/>
</dbReference>
<protein>
    <submittedName>
        <fullName evidence="2">Alpha/beta hydrolase</fullName>
    </submittedName>
</protein>
<dbReference type="GO" id="GO:0006508">
    <property type="term" value="P:proteolysis"/>
    <property type="evidence" value="ECO:0007669"/>
    <property type="project" value="InterPro"/>
</dbReference>
<evidence type="ECO:0000259" key="1">
    <source>
        <dbReference type="Pfam" id="PF00326"/>
    </source>
</evidence>
<comment type="caution">
    <text evidence="2">The sequence shown here is derived from an EMBL/GenBank/DDBJ whole genome shotgun (WGS) entry which is preliminary data.</text>
</comment>
<name>A0AA91A435_9BACT</name>
<dbReference type="AlphaFoldDB" id="A0AA91A435"/>